<evidence type="ECO:0000313" key="5">
    <source>
        <dbReference type="Proteomes" id="UP001156691"/>
    </source>
</evidence>
<reference evidence="5" key="1">
    <citation type="journal article" date="2019" name="Int. J. Syst. Evol. Microbiol.">
        <title>The Global Catalogue of Microorganisms (GCM) 10K type strain sequencing project: providing services to taxonomists for standard genome sequencing and annotation.</title>
        <authorList>
            <consortium name="The Broad Institute Genomics Platform"/>
            <consortium name="The Broad Institute Genome Sequencing Center for Infectious Disease"/>
            <person name="Wu L."/>
            <person name="Ma J."/>
        </authorList>
    </citation>
    <scope>NUCLEOTIDE SEQUENCE [LARGE SCALE GENOMIC DNA]</scope>
    <source>
        <strain evidence="5">NBRC 112416</strain>
    </source>
</reference>
<dbReference type="Pfam" id="PF02826">
    <property type="entry name" value="2-Hacid_dh_C"/>
    <property type="match status" value="1"/>
</dbReference>
<dbReference type="RefSeq" id="WP_284341018.1">
    <property type="nucleotide sequence ID" value="NZ_BSNS01000011.1"/>
</dbReference>
<organism evidence="4 5">
    <name type="scientific">Devosia nitrariae</name>
    <dbReference type="NCBI Taxonomy" id="2071872"/>
    <lineage>
        <taxon>Bacteria</taxon>
        <taxon>Pseudomonadati</taxon>
        <taxon>Pseudomonadota</taxon>
        <taxon>Alphaproteobacteria</taxon>
        <taxon>Hyphomicrobiales</taxon>
        <taxon>Devosiaceae</taxon>
        <taxon>Devosia</taxon>
    </lineage>
</organism>
<dbReference type="SUPFAM" id="SSF51735">
    <property type="entry name" value="NAD(P)-binding Rossmann-fold domains"/>
    <property type="match status" value="1"/>
</dbReference>
<keyword evidence="1" id="KW-0560">Oxidoreductase</keyword>
<proteinExistence type="predicted"/>
<dbReference type="InterPro" id="IPR036291">
    <property type="entry name" value="NAD(P)-bd_dom_sf"/>
</dbReference>
<evidence type="ECO:0000313" key="4">
    <source>
        <dbReference type="EMBL" id="GLQ55629.1"/>
    </source>
</evidence>
<evidence type="ECO:0000259" key="3">
    <source>
        <dbReference type="Pfam" id="PF02826"/>
    </source>
</evidence>
<dbReference type="InterPro" id="IPR006140">
    <property type="entry name" value="D-isomer_DH_NAD-bd"/>
</dbReference>
<keyword evidence="2" id="KW-0520">NAD</keyword>
<comment type="caution">
    <text evidence="4">The sequence shown here is derived from an EMBL/GenBank/DDBJ whole genome shotgun (WGS) entry which is preliminary data.</text>
</comment>
<protein>
    <submittedName>
        <fullName evidence="4">Dihydrofolate reductase</fullName>
    </submittedName>
</protein>
<dbReference type="PANTHER" id="PTHR43333">
    <property type="entry name" value="2-HACID_DH_C DOMAIN-CONTAINING PROTEIN"/>
    <property type="match status" value="1"/>
</dbReference>
<evidence type="ECO:0000256" key="1">
    <source>
        <dbReference type="ARBA" id="ARBA00023002"/>
    </source>
</evidence>
<accession>A0ABQ5W6D8</accession>
<evidence type="ECO:0000256" key="2">
    <source>
        <dbReference type="ARBA" id="ARBA00023027"/>
    </source>
</evidence>
<keyword evidence="5" id="KW-1185">Reference proteome</keyword>
<dbReference type="EMBL" id="BSNS01000011">
    <property type="protein sequence ID" value="GLQ55629.1"/>
    <property type="molecule type" value="Genomic_DNA"/>
</dbReference>
<dbReference type="PANTHER" id="PTHR43333:SF1">
    <property type="entry name" value="D-ISOMER SPECIFIC 2-HYDROXYACID DEHYDROGENASE NAD-BINDING DOMAIN-CONTAINING PROTEIN"/>
    <property type="match status" value="1"/>
</dbReference>
<gene>
    <name evidence="4" type="ORF">GCM10010862_28880</name>
</gene>
<sequence length="317" mass="34815">MTLIIAHQYGERLASSIVERLPEGVTFTALGATADTAWQVPMEAEVLLINQESAVVGLHKDMSQPPGWPFHLRWVHLRSTGLDKYPDWLFTAPRVTVTRGGYSVPISEFVLAAMLAFAKDIPRVWARSRTDWHQHRLAGLEGRTLGIVGFGAIGKAIARRALAFDMTVIGMRRSPGPSGVAGVDIVPLDDLLRRSDHVVVCTPLTDETRGMIDARAFAAMKAGAHLLNVGRGPVIDSEALRLALDCSLGGATLDVTDPEPPPDGHWLYHHPKVRVSPHISGSSPETKGRITAFFLENLERYRRGEELLGLVDRTLRY</sequence>
<name>A0ABQ5W6D8_9HYPH</name>
<dbReference type="Proteomes" id="UP001156691">
    <property type="component" value="Unassembled WGS sequence"/>
</dbReference>
<dbReference type="Gene3D" id="3.40.50.720">
    <property type="entry name" value="NAD(P)-binding Rossmann-like Domain"/>
    <property type="match status" value="2"/>
</dbReference>
<feature type="domain" description="D-isomer specific 2-hydroxyacid dehydrogenase NAD-binding" evidence="3">
    <location>
        <begin position="111"/>
        <end position="280"/>
    </location>
</feature>